<dbReference type="CDD" id="cd08504">
    <property type="entry name" value="PBP2_OppA"/>
    <property type="match status" value="1"/>
</dbReference>
<dbReference type="RefSeq" id="WP_155215852.1">
    <property type="nucleotide sequence ID" value="NZ_WNHB01000001.1"/>
</dbReference>
<evidence type="ECO:0000256" key="8">
    <source>
        <dbReference type="SAM" id="SignalP"/>
    </source>
</evidence>
<dbReference type="FunFam" id="3.10.105.10:FF:000001">
    <property type="entry name" value="Oligopeptide ABC transporter, oligopeptide-binding protein"/>
    <property type="match status" value="1"/>
</dbReference>
<keyword evidence="5" id="KW-0653">Protein transport</keyword>
<evidence type="ECO:0000256" key="3">
    <source>
        <dbReference type="ARBA" id="ARBA00022448"/>
    </source>
</evidence>
<dbReference type="Gene3D" id="3.10.105.10">
    <property type="entry name" value="Dipeptide-binding Protein, Domain 3"/>
    <property type="match status" value="1"/>
</dbReference>
<accession>A0A6N8CL29</accession>
<feature type="signal peptide" evidence="8">
    <location>
        <begin position="1"/>
        <end position="23"/>
    </location>
</feature>
<dbReference type="EMBL" id="WNHB01000001">
    <property type="protein sequence ID" value="MTT30564.1"/>
    <property type="molecule type" value="Genomic_DNA"/>
</dbReference>
<dbReference type="Gene3D" id="3.40.190.10">
    <property type="entry name" value="Periplasmic binding protein-like II"/>
    <property type="match status" value="1"/>
</dbReference>
<keyword evidence="11" id="KW-1185">Reference proteome</keyword>
<dbReference type="Gene3D" id="3.90.76.10">
    <property type="entry name" value="Dipeptide-binding Protein, Domain 1"/>
    <property type="match status" value="1"/>
</dbReference>
<evidence type="ECO:0000259" key="9">
    <source>
        <dbReference type="Pfam" id="PF00496"/>
    </source>
</evidence>
<dbReference type="FunFam" id="3.90.76.10:FF:000001">
    <property type="entry name" value="Oligopeptide ABC transporter substrate-binding protein"/>
    <property type="match status" value="1"/>
</dbReference>
<proteinExistence type="inferred from homology"/>
<dbReference type="Proteomes" id="UP000440978">
    <property type="component" value="Unassembled WGS sequence"/>
</dbReference>
<keyword evidence="6" id="KW-0564">Palmitate</keyword>
<dbReference type="InterPro" id="IPR039424">
    <property type="entry name" value="SBP_5"/>
</dbReference>
<dbReference type="InterPro" id="IPR000914">
    <property type="entry name" value="SBP_5_dom"/>
</dbReference>
<comment type="subcellular location">
    <subcellularLocation>
        <location evidence="1">Cell membrane</location>
        <topology evidence="1">Lipid-anchor</topology>
    </subcellularLocation>
</comment>
<comment type="caution">
    <text evidence="10">The sequence shown here is derived from an EMBL/GenBank/DDBJ whole genome shotgun (WGS) entry which is preliminary data.</text>
</comment>
<name>A0A6N8CL29_9BACI</name>
<dbReference type="AlphaFoldDB" id="A0A6N8CL29"/>
<evidence type="ECO:0000256" key="2">
    <source>
        <dbReference type="ARBA" id="ARBA00005695"/>
    </source>
</evidence>
<dbReference type="InterPro" id="IPR030678">
    <property type="entry name" value="Peptide/Ni-bd"/>
</dbReference>
<dbReference type="OrthoDB" id="9801912at2"/>
<keyword evidence="3" id="KW-0813">Transport</keyword>
<dbReference type="PROSITE" id="PS01040">
    <property type="entry name" value="SBP_BACTERIAL_5"/>
    <property type="match status" value="1"/>
</dbReference>
<dbReference type="PIRSF" id="PIRSF002741">
    <property type="entry name" value="MppA"/>
    <property type="match status" value="1"/>
</dbReference>
<evidence type="ECO:0000256" key="4">
    <source>
        <dbReference type="ARBA" id="ARBA00022729"/>
    </source>
</evidence>
<sequence length="557" mass="62633">MRGKAKWSLVLSIVLVLSLVLSACGGSKSSTKDSKGSSNELADKQEFSYTSSADIPSLNWSQVTDTTSSTVLGHVNAGLMRMDENMVPQPDMAAEAPKVSDDKKTYTFKIRDNAKWSDGSPVTADDFVYAWQTMVASKTASQYAFIFPAVNVKNAAQIEDKKSKLFDKVDQLGIKALDEKTLEVQLDKPTPYFLSSLANAAFFPAKKSFVEKQGKKFGQEANTLLFNGPFKLTSWKHGEGWTYEKNKDYWDAKNIHLTKVNVKVVKDTATTVNLYKTGKIDYAPLDSQFVDEYKNNKDEFHNILFAGTYWIRFNQKTVPAFKDVNVRKAFSMSIDRENLAKVLLNNGAVGANYIVPKGFAKDESGKDYRDKYPNGFNATDKAEAKKLWKKSGVKKLNLEFLTSDNDLAAKLTEYYANQISSNLPGVKITVNKQPWAQFLKLDTAGDYQMNTSGWSPDYLDPMTFLDLFTSDSVYNPFGYSDKEYDKLIEDAQNLGDKPAERFTKLQEAERILLEKDQAVAPTYQKGSSFVTKPYVKGFYRPSSGFEENFEHAKILKH</sequence>
<keyword evidence="5" id="KW-0571">Peptide transport</keyword>
<dbReference type="GO" id="GO:0043190">
    <property type="term" value="C:ATP-binding cassette (ABC) transporter complex"/>
    <property type="evidence" value="ECO:0007669"/>
    <property type="project" value="InterPro"/>
</dbReference>
<evidence type="ECO:0000256" key="7">
    <source>
        <dbReference type="ARBA" id="ARBA00023288"/>
    </source>
</evidence>
<dbReference type="GO" id="GO:0030288">
    <property type="term" value="C:outer membrane-bounded periplasmic space"/>
    <property type="evidence" value="ECO:0007669"/>
    <property type="project" value="UniProtKB-ARBA"/>
</dbReference>
<evidence type="ECO:0000313" key="10">
    <source>
        <dbReference type="EMBL" id="MTT30564.1"/>
    </source>
</evidence>
<protein>
    <submittedName>
        <fullName evidence="10">Peptide ABC transporter substrate-binding protein</fullName>
    </submittedName>
</protein>
<dbReference type="PROSITE" id="PS51257">
    <property type="entry name" value="PROKAR_LIPOPROTEIN"/>
    <property type="match status" value="1"/>
</dbReference>
<reference evidence="10 11" key="1">
    <citation type="submission" date="2019-11" db="EMBL/GenBank/DDBJ databases">
        <title>Terrilactibacillus tamarindus sp. nov. BCM23-1 isolated from bark of Tamarindus indica.</title>
        <authorList>
            <person name="Kingkaew E."/>
            <person name="Tanasupawat S."/>
        </authorList>
    </citation>
    <scope>NUCLEOTIDE SEQUENCE [LARGE SCALE GENOMIC DNA]</scope>
    <source>
        <strain evidence="10 11">BCM23-1</strain>
    </source>
</reference>
<feature type="domain" description="Solute-binding protein family 5" evidence="9">
    <location>
        <begin position="88"/>
        <end position="473"/>
    </location>
</feature>
<dbReference type="SUPFAM" id="SSF53850">
    <property type="entry name" value="Periplasmic binding protein-like II"/>
    <property type="match status" value="1"/>
</dbReference>
<comment type="similarity">
    <text evidence="2">Belongs to the bacterial solute-binding protein 5 family.</text>
</comment>
<dbReference type="GO" id="GO:1904680">
    <property type="term" value="F:peptide transmembrane transporter activity"/>
    <property type="evidence" value="ECO:0007669"/>
    <property type="project" value="TreeGrafter"/>
</dbReference>
<evidence type="ECO:0000256" key="1">
    <source>
        <dbReference type="ARBA" id="ARBA00004193"/>
    </source>
</evidence>
<evidence type="ECO:0000256" key="6">
    <source>
        <dbReference type="ARBA" id="ARBA00023139"/>
    </source>
</evidence>
<dbReference type="GO" id="GO:0015833">
    <property type="term" value="P:peptide transport"/>
    <property type="evidence" value="ECO:0007669"/>
    <property type="project" value="UniProtKB-KW"/>
</dbReference>
<organism evidence="10 11">
    <name type="scientific">Terrilactibacillus tamarindi</name>
    <dbReference type="NCBI Taxonomy" id="2599694"/>
    <lineage>
        <taxon>Bacteria</taxon>
        <taxon>Bacillati</taxon>
        <taxon>Bacillota</taxon>
        <taxon>Bacilli</taxon>
        <taxon>Bacillales</taxon>
        <taxon>Bacillaceae</taxon>
        <taxon>Terrilactibacillus</taxon>
    </lineage>
</organism>
<keyword evidence="4 8" id="KW-0732">Signal</keyword>
<evidence type="ECO:0000256" key="5">
    <source>
        <dbReference type="ARBA" id="ARBA00022856"/>
    </source>
</evidence>
<dbReference type="Pfam" id="PF00496">
    <property type="entry name" value="SBP_bac_5"/>
    <property type="match status" value="1"/>
</dbReference>
<evidence type="ECO:0000313" key="11">
    <source>
        <dbReference type="Proteomes" id="UP000440978"/>
    </source>
</evidence>
<gene>
    <name evidence="10" type="ORF">GMB86_00860</name>
</gene>
<keyword evidence="7" id="KW-0449">Lipoprotein</keyword>
<dbReference type="PANTHER" id="PTHR30290:SF10">
    <property type="entry name" value="PERIPLASMIC OLIGOPEPTIDE-BINDING PROTEIN-RELATED"/>
    <property type="match status" value="1"/>
</dbReference>
<feature type="chain" id="PRO_5039628071" evidence="8">
    <location>
        <begin position="24"/>
        <end position="557"/>
    </location>
</feature>
<dbReference type="PANTHER" id="PTHR30290">
    <property type="entry name" value="PERIPLASMIC BINDING COMPONENT OF ABC TRANSPORTER"/>
    <property type="match status" value="1"/>
</dbReference>
<dbReference type="InterPro" id="IPR023765">
    <property type="entry name" value="SBP_5_CS"/>
</dbReference>